<dbReference type="KEGG" id="pgri:PgNI_05387"/>
<organism evidence="2 3">
    <name type="scientific">Pyricularia grisea</name>
    <name type="common">Crabgrass-specific blast fungus</name>
    <name type="synonym">Magnaporthe grisea</name>
    <dbReference type="NCBI Taxonomy" id="148305"/>
    <lineage>
        <taxon>Eukaryota</taxon>
        <taxon>Fungi</taxon>
        <taxon>Dikarya</taxon>
        <taxon>Ascomycota</taxon>
        <taxon>Pezizomycotina</taxon>
        <taxon>Sordariomycetes</taxon>
        <taxon>Sordariomycetidae</taxon>
        <taxon>Magnaporthales</taxon>
        <taxon>Pyriculariaceae</taxon>
        <taxon>Pyricularia</taxon>
    </lineage>
</organism>
<evidence type="ECO:0000256" key="1">
    <source>
        <dbReference type="SAM" id="Phobius"/>
    </source>
</evidence>
<keyword evidence="2" id="KW-1185">Reference proteome</keyword>
<sequence>MDKPPLQGMSPWESVAFYFPQIFGDFSNTGLDVLVCGDGTSSSPFTACTGDVSQNSFTAEWVHVSFPHSGSYFPTPLYVFYVMSFVAIIWRTESWAPSIALTSVMAYSATTAIHALVLAAISLTDYVSRLSHLRSGYEVVLIGGISQSGTLERGGEGGPVWLPLIPMVFDPDTDLINLVLGFTYLCVIPMYRRSAVYNSLTNTPRKRLLAWLWIALITSGFVAGFGTSIYMQMWYSPQVRFCPTTQDQDGSVGAYDKLPTALKGPNEDMEAWNPDDWYRWNRTLSRVFGNESTTTSAVRCLYPSADFWWPTRDPTEMQVKVFQPRHLGGGGTPPAFDEAVTLGSLVLFFTSSLANLVLYVTRNSPRAALPGFRWQLAGLLFPKNWKLRVLEVFASVVVPVAGLVLAFMMNIIVWKDPRNEFESFAHLGQWGFVCNMLLFAGGVFVAGPDLDSNQRDNPLVAPEEYPLPTFS</sequence>
<name>A0A6P8B4I6_PYRGI</name>
<feature type="transmembrane region" description="Helical" evidence="1">
    <location>
        <begin position="175"/>
        <end position="191"/>
    </location>
</feature>
<accession>A0A6P8B4I6</accession>
<reference evidence="2 3" key="1">
    <citation type="journal article" date="2019" name="Mol. Biol. Evol.">
        <title>Blast fungal genomes show frequent chromosomal changes, gene gains and losses, and effector gene turnover.</title>
        <authorList>
            <person name="Gomez Luciano L.B."/>
            <person name="Jason Tsai I."/>
            <person name="Chuma I."/>
            <person name="Tosa Y."/>
            <person name="Chen Y.H."/>
            <person name="Li J.Y."/>
            <person name="Li M.Y."/>
            <person name="Jade Lu M.Y."/>
            <person name="Nakayashiki H."/>
            <person name="Li W.H."/>
        </authorList>
    </citation>
    <scope>NUCLEOTIDE SEQUENCE [LARGE SCALE GENOMIC DNA]</scope>
    <source>
        <strain evidence="2 3">NI907</strain>
    </source>
</reference>
<gene>
    <name evidence="3" type="ORF">PgNI_05387</name>
</gene>
<proteinExistence type="predicted"/>
<feature type="transmembrane region" description="Helical" evidence="1">
    <location>
        <begin position="104"/>
        <end position="123"/>
    </location>
</feature>
<keyword evidence="1" id="KW-1133">Transmembrane helix</keyword>
<evidence type="ECO:0000313" key="2">
    <source>
        <dbReference type="Proteomes" id="UP000515153"/>
    </source>
</evidence>
<dbReference type="OrthoDB" id="5231381at2759"/>
<reference evidence="3" key="3">
    <citation type="submission" date="2025-08" db="UniProtKB">
        <authorList>
            <consortium name="RefSeq"/>
        </authorList>
    </citation>
    <scope>IDENTIFICATION</scope>
    <source>
        <strain evidence="3">NI907</strain>
    </source>
</reference>
<protein>
    <submittedName>
        <fullName evidence="3">Uncharacterized protein</fullName>
    </submittedName>
</protein>
<dbReference type="Proteomes" id="UP000515153">
    <property type="component" value="Chromosome I"/>
</dbReference>
<reference evidence="3" key="2">
    <citation type="submission" date="2019-10" db="EMBL/GenBank/DDBJ databases">
        <authorList>
            <consortium name="NCBI Genome Project"/>
        </authorList>
    </citation>
    <scope>NUCLEOTIDE SEQUENCE</scope>
    <source>
        <strain evidence="3">NI907</strain>
    </source>
</reference>
<feature type="transmembrane region" description="Helical" evidence="1">
    <location>
        <begin position="392"/>
        <end position="414"/>
    </location>
</feature>
<feature type="transmembrane region" description="Helical" evidence="1">
    <location>
        <begin position="426"/>
        <end position="446"/>
    </location>
</feature>
<feature type="transmembrane region" description="Helical" evidence="1">
    <location>
        <begin position="211"/>
        <end position="231"/>
    </location>
</feature>
<dbReference type="RefSeq" id="XP_030982068.1">
    <property type="nucleotide sequence ID" value="XM_031125419.1"/>
</dbReference>
<feature type="transmembrane region" description="Helical" evidence="1">
    <location>
        <begin position="339"/>
        <end position="360"/>
    </location>
</feature>
<feature type="transmembrane region" description="Helical" evidence="1">
    <location>
        <begin position="75"/>
        <end position="92"/>
    </location>
</feature>
<keyword evidence="1" id="KW-0812">Transmembrane</keyword>
<keyword evidence="1" id="KW-0472">Membrane</keyword>
<evidence type="ECO:0000313" key="3">
    <source>
        <dbReference type="RefSeq" id="XP_030982068.1"/>
    </source>
</evidence>
<dbReference type="GeneID" id="41960328"/>
<dbReference type="AlphaFoldDB" id="A0A6P8B4I6"/>